<sequence>MTKDWVHSFGHFFFSKIFWQSVVIAAVVASPRCSEGTLPTTREFPAFKLLTSSSNSAFGMDFHLLLLYWKASEGVWYLVETGSCESRCSIRLFFQDCGTFARVFHSK</sequence>
<evidence type="ECO:0000313" key="3">
    <source>
        <dbReference type="Proteomes" id="UP000828390"/>
    </source>
</evidence>
<reference evidence="2" key="2">
    <citation type="submission" date="2020-11" db="EMBL/GenBank/DDBJ databases">
        <authorList>
            <person name="McCartney M.A."/>
            <person name="Auch B."/>
            <person name="Kono T."/>
            <person name="Mallez S."/>
            <person name="Becker A."/>
            <person name="Gohl D.M."/>
            <person name="Silverstein K.A.T."/>
            <person name="Koren S."/>
            <person name="Bechman K.B."/>
            <person name="Herman A."/>
            <person name="Abrahante J.E."/>
            <person name="Garbe J."/>
        </authorList>
    </citation>
    <scope>NUCLEOTIDE SEQUENCE</scope>
    <source>
        <strain evidence="2">Duluth1</strain>
        <tissue evidence="2">Whole animal</tissue>
    </source>
</reference>
<dbReference type="EMBL" id="JAIWYP010000008">
    <property type="protein sequence ID" value="KAH3787339.1"/>
    <property type="molecule type" value="Genomic_DNA"/>
</dbReference>
<organism evidence="2 3">
    <name type="scientific">Dreissena polymorpha</name>
    <name type="common">Zebra mussel</name>
    <name type="synonym">Mytilus polymorpha</name>
    <dbReference type="NCBI Taxonomy" id="45954"/>
    <lineage>
        <taxon>Eukaryota</taxon>
        <taxon>Metazoa</taxon>
        <taxon>Spiralia</taxon>
        <taxon>Lophotrochozoa</taxon>
        <taxon>Mollusca</taxon>
        <taxon>Bivalvia</taxon>
        <taxon>Autobranchia</taxon>
        <taxon>Heteroconchia</taxon>
        <taxon>Euheterodonta</taxon>
        <taxon>Imparidentia</taxon>
        <taxon>Neoheterodontei</taxon>
        <taxon>Myida</taxon>
        <taxon>Dreissenoidea</taxon>
        <taxon>Dreissenidae</taxon>
        <taxon>Dreissena</taxon>
    </lineage>
</organism>
<proteinExistence type="predicted"/>
<protein>
    <recommendedName>
        <fullName evidence="4">Secreted protein</fullName>
    </recommendedName>
</protein>
<name>A0A9D4IWE9_DREPO</name>
<keyword evidence="3" id="KW-1185">Reference proteome</keyword>
<dbReference type="Proteomes" id="UP000828390">
    <property type="component" value="Unassembled WGS sequence"/>
</dbReference>
<feature type="signal peptide" evidence="1">
    <location>
        <begin position="1"/>
        <end position="29"/>
    </location>
</feature>
<dbReference type="AlphaFoldDB" id="A0A9D4IWE9"/>
<accession>A0A9D4IWE9</accession>
<evidence type="ECO:0000313" key="2">
    <source>
        <dbReference type="EMBL" id="KAH3787339.1"/>
    </source>
</evidence>
<reference evidence="2" key="1">
    <citation type="journal article" date="2019" name="bioRxiv">
        <title>The Genome of the Zebra Mussel, Dreissena polymorpha: A Resource for Invasive Species Research.</title>
        <authorList>
            <person name="McCartney M.A."/>
            <person name="Auch B."/>
            <person name="Kono T."/>
            <person name="Mallez S."/>
            <person name="Zhang Y."/>
            <person name="Obille A."/>
            <person name="Becker A."/>
            <person name="Abrahante J.E."/>
            <person name="Garbe J."/>
            <person name="Badalamenti J.P."/>
            <person name="Herman A."/>
            <person name="Mangelson H."/>
            <person name="Liachko I."/>
            <person name="Sullivan S."/>
            <person name="Sone E.D."/>
            <person name="Koren S."/>
            <person name="Silverstein K.A.T."/>
            <person name="Beckman K.B."/>
            <person name="Gohl D.M."/>
        </authorList>
    </citation>
    <scope>NUCLEOTIDE SEQUENCE</scope>
    <source>
        <strain evidence="2">Duluth1</strain>
        <tissue evidence="2">Whole animal</tissue>
    </source>
</reference>
<evidence type="ECO:0000256" key="1">
    <source>
        <dbReference type="SAM" id="SignalP"/>
    </source>
</evidence>
<gene>
    <name evidence="2" type="ORF">DPMN_165462</name>
</gene>
<feature type="chain" id="PRO_5038601982" description="Secreted protein" evidence="1">
    <location>
        <begin position="30"/>
        <end position="107"/>
    </location>
</feature>
<evidence type="ECO:0008006" key="4">
    <source>
        <dbReference type="Google" id="ProtNLM"/>
    </source>
</evidence>
<comment type="caution">
    <text evidence="2">The sequence shown here is derived from an EMBL/GenBank/DDBJ whole genome shotgun (WGS) entry which is preliminary data.</text>
</comment>
<keyword evidence="1" id="KW-0732">Signal</keyword>